<evidence type="ECO:0000259" key="7">
    <source>
        <dbReference type="Pfam" id="PF00171"/>
    </source>
</evidence>
<evidence type="ECO:0000256" key="3">
    <source>
        <dbReference type="ARBA" id="ARBA00023027"/>
    </source>
</evidence>
<dbReference type="EMBL" id="CDMC01000006">
    <property type="protein sequence ID" value="CEN61915.1"/>
    <property type="molecule type" value="Genomic_DNA"/>
</dbReference>
<dbReference type="EC" id="1.2.1.3" evidence="4"/>
<dbReference type="FunFam" id="3.40.605.10:FF:000050">
    <property type="entry name" value="Aldehyde dehydrogenase, mitochondrial"/>
    <property type="match status" value="1"/>
</dbReference>
<dbReference type="PROSITE" id="PS00687">
    <property type="entry name" value="ALDEHYDE_DEHYDR_GLU"/>
    <property type="match status" value="1"/>
</dbReference>
<evidence type="ECO:0000313" key="8">
    <source>
        <dbReference type="EMBL" id="CEN61915.1"/>
    </source>
</evidence>
<dbReference type="InterPro" id="IPR015590">
    <property type="entry name" value="Aldehyde_DH_dom"/>
</dbReference>
<dbReference type="InterPro" id="IPR029510">
    <property type="entry name" value="Ald_DH_CS_GLU"/>
</dbReference>
<keyword evidence="3" id="KW-0520">NAD</keyword>
<evidence type="ECO:0000256" key="5">
    <source>
        <dbReference type="PROSITE-ProRule" id="PRU10007"/>
    </source>
</evidence>
<keyword evidence="2 6" id="KW-0560">Oxidoreductase</keyword>
<dbReference type="GO" id="GO:0006598">
    <property type="term" value="P:polyamine catabolic process"/>
    <property type="evidence" value="ECO:0007669"/>
    <property type="project" value="TreeGrafter"/>
</dbReference>
<evidence type="ECO:0000256" key="1">
    <source>
        <dbReference type="ARBA" id="ARBA00009986"/>
    </source>
</evidence>
<dbReference type="Gene3D" id="3.40.309.10">
    <property type="entry name" value="Aldehyde Dehydrogenase, Chain A, domain 2"/>
    <property type="match status" value="1"/>
</dbReference>
<feature type="active site" evidence="5">
    <location>
        <position position="265"/>
    </location>
</feature>
<dbReference type="OrthoDB" id="310895at2759"/>
<feature type="domain" description="Aldehyde dehydrogenase" evidence="7">
    <location>
        <begin position="28"/>
        <end position="493"/>
    </location>
</feature>
<comment type="similarity">
    <text evidence="1 6">Belongs to the aldehyde dehydrogenase family.</text>
</comment>
<keyword evidence="9" id="KW-1185">Reference proteome</keyword>
<proteinExistence type="inferred from homology"/>
<protein>
    <recommendedName>
        <fullName evidence="4">aldehyde dehydrogenase (NAD(+))</fullName>
        <ecNumber evidence="4">1.2.1.3</ecNumber>
    </recommendedName>
</protein>
<organism evidence="8 9">
    <name type="scientific">Aspergillus calidoustus</name>
    <dbReference type="NCBI Taxonomy" id="454130"/>
    <lineage>
        <taxon>Eukaryota</taxon>
        <taxon>Fungi</taxon>
        <taxon>Dikarya</taxon>
        <taxon>Ascomycota</taxon>
        <taxon>Pezizomycotina</taxon>
        <taxon>Eurotiomycetes</taxon>
        <taxon>Eurotiomycetidae</taxon>
        <taxon>Eurotiales</taxon>
        <taxon>Aspergillaceae</taxon>
        <taxon>Aspergillus</taxon>
        <taxon>Aspergillus subgen. Nidulantes</taxon>
    </lineage>
</organism>
<dbReference type="InterPro" id="IPR016162">
    <property type="entry name" value="Ald_DH_N"/>
</dbReference>
<dbReference type="OMA" id="VMGNMGQ"/>
<dbReference type="AlphaFoldDB" id="A0A0U5GTN5"/>
<dbReference type="PANTHER" id="PTHR43720:SF2">
    <property type="entry name" value="2-AMINOMUCONIC SEMIALDEHYDE DEHYDROGENASE"/>
    <property type="match status" value="1"/>
</dbReference>
<evidence type="ECO:0000256" key="6">
    <source>
        <dbReference type="RuleBase" id="RU003345"/>
    </source>
</evidence>
<dbReference type="InterPro" id="IPR016163">
    <property type="entry name" value="Ald_DH_C"/>
</dbReference>
<evidence type="ECO:0000256" key="2">
    <source>
        <dbReference type="ARBA" id="ARBA00023002"/>
    </source>
</evidence>
<dbReference type="Gene3D" id="3.40.605.10">
    <property type="entry name" value="Aldehyde Dehydrogenase, Chain A, domain 1"/>
    <property type="match status" value="1"/>
</dbReference>
<gene>
    <name evidence="8" type="ORF">ASPCAL08560</name>
</gene>
<sequence length="503" mass="54011">MAKLAQTITAPNSVQYEQPTGLFINNHWVESSNRQTITSINPATEQEIVLVSAATADDVDAAVRAARSAFESDAWQALTSTARGSLLLKLADLVESHQEVLATIETTDNGKPFSSALGDVEEVVSVFRYYGGWADKQHGQTIAASRTKFAYTLREPIGVCGQIIPWNYPIAMASWKLGPALACGNTVVIKAAEATPLSILYLANLVAEAGFPPGVVNIINGYGAEAGSALVAHPDVDKIAFTGSTLVGKQIMKLASTGLKNITLETGGKSPILIFDDAQLENAVKWAHYGVMGNMGQICTATARILVHENIYTAFVGRFLEYLAKVSIIGDPFETETYHGPQVSRQQFEKILGYVQSAKDEGATVLTGGAVADSRPGNRGFYIAPTVLGNVQEHMKVYREEVFGPVATLVRFSSEDEAIRMSNDTEYGLAAALCTSEVTRTHRVAGKLRAGTVWINSNQNTDIRVPFGGFKQSGIGYELGQMGLDAYSNLKAVHVNLALQSSL</sequence>
<dbReference type="PANTHER" id="PTHR43720">
    <property type="entry name" value="2-AMINOMUCONIC SEMIALDEHYDE DEHYDROGENASE"/>
    <property type="match status" value="1"/>
</dbReference>
<dbReference type="SUPFAM" id="SSF53720">
    <property type="entry name" value="ALDH-like"/>
    <property type="match status" value="1"/>
</dbReference>
<name>A0A0U5GTN5_ASPCI</name>
<dbReference type="FunFam" id="3.40.309.10:FF:000012">
    <property type="entry name" value="Betaine aldehyde dehydrogenase"/>
    <property type="match status" value="1"/>
</dbReference>
<evidence type="ECO:0000313" key="9">
    <source>
        <dbReference type="Proteomes" id="UP000054771"/>
    </source>
</evidence>
<reference evidence="9" key="1">
    <citation type="journal article" date="2016" name="Genome Announc.">
        <title>Draft genome sequences of fungus Aspergillus calidoustus.</title>
        <authorList>
            <person name="Horn F."/>
            <person name="Linde J."/>
            <person name="Mattern D.J."/>
            <person name="Walther G."/>
            <person name="Guthke R."/>
            <person name="Scherlach K."/>
            <person name="Martin K."/>
            <person name="Brakhage A.A."/>
            <person name="Petzke L."/>
            <person name="Valiante V."/>
        </authorList>
    </citation>
    <scope>NUCLEOTIDE SEQUENCE [LARGE SCALE GENOMIC DNA]</scope>
    <source>
        <strain evidence="9">SF006504</strain>
    </source>
</reference>
<dbReference type="Pfam" id="PF00171">
    <property type="entry name" value="Aldedh"/>
    <property type="match status" value="1"/>
</dbReference>
<dbReference type="STRING" id="454130.A0A0U5GTN5"/>
<evidence type="ECO:0000256" key="4">
    <source>
        <dbReference type="ARBA" id="ARBA00024226"/>
    </source>
</evidence>
<accession>A0A0U5GTN5</accession>
<dbReference type="Proteomes" id="UP000054771">
    <property type="component" value="Unassembled WGS sequence"/>
</dbReference>
<dbReference type="InterPro" id="IPR016161">
    <property type="entry name" value="Ald_DH/histidinol_DH"/>
</dbReference>
<dbReference type="GO" id="GO:0004029">
    <property type="term" value="F:aldehyde dehydrogenase (NAD+) activity"/>
    <property type="evidence" value="ECO:0007669"/>
    <property type="project" value="UniProtKB-EC"/>
</dbReference>